<name>A0A2J6TBQ1_9HELO</name>
<dbReference type="InterPro" id="IPR045518">
    <property type="entry name" value="2EXR"/>
</dbReference>
<keyword evidence="3" id="KW-1185">Reference proteome</keyword>
<protein>
    <recommendedName>
        <fullName evidence="1">2EXR domain-containing protein</fullName>
    </recommendedName>
</protein>
<dbReference type="AlphaFoldDB" id="A0A2J6TBQ1"/>
<dbReference type="InParanoid" id="A0A2J6TBQ1"/>
<feature type="domain" description="2EXR" evidence="1">
    <location>
        <begin position="67"/>
        <end position="126"/>
    </location>
</feature>
<evidence type="ECO:0000313" key="2">
    <source>
        <dbReference type="EMBL" id="PMD60413.1"/>
    </source>
</evidence>
<gene>
    <name evidence="2" type="ORF">K444DRAFT_392379</name>
</gene>
<reference evidence="2" key="1">
    <citation type="submission" date="2016-04" db="EMBL/GenBank/DDBJ databases">
        <title>A degradative enzymes factory behind the ericoid mycorrhizal symbiosis.</title>
        <authorList>
            <consortium name="DOE Joint Genome Institute"/>
            <person name="Martino E."/>
            <person name="Morin E."/>
            <person name="Grelet G."/>
            <person name="Kuo A."/>
            <person name="Kohler A."/>
            <person name="Daghino S."/>
            <person name="Barry K."/>
            <person name="Choi C."/>
            <person name="Cichocki N."/>
            <person name="Clum A."/>
            <person name="Copeland A."/>
            <person name="Hainaut M."/>
            <person name="Haridas S."/>
            <person name="Labutti K."/>
            <person name="Lindquist E."/>
            <person name="Lipzen A."/>
            <person name="Khouja H.-R."/>
            <person name="Murat C."/>
            <person name="Ohm R."/>
            <person name="Olson A."/>
            <person name="Spatafora J."/>
            <person name="Veneault-Fourrey C."/>
            <person name="Henrissat B."/>
            <person name="Grigoriev I."/>
            <person name="Martin F."/>
            <person name="Perotto S."/>
        </authorList>
    </citation>
    <scope>NUCLEOTIDE SEQUENCE [LARGE SCALE GENOMIC DNA]</scope>
    <source>
        <strain evidence="2">E</strain>
    </source>
</reference>
<dbReference type="Proteomes" id="UP000235371">
    <property type="component" value="Unassembled WGS sequence"/>
</dbReference>
<evidence type="ECO:0000259" key="1">
    <source>
        <dbReference type="Pfam" id="PF20150"/>
    </source>
</evidence>
<dbReference type="EMBL" id="KZ613790">
    <property type="protein sequence ID" value="PMD60413.1"/>
    <property type="molecule type" value="Genomic_DNA"/>
</dbReference>
<dbReference type="GeneID" id="36580533"/>
<organism evidence="2 3">
    <name type="scientific">Hyaloscypha bicolor E</name>
    <dbReference type="NCBI Taxonomy" id="1095630"/>
    <lineage>
        <taxon>Eukaryota</taxon>
        <taxon>Fungi</taxon>
        <taxon>Dikarya</taxon>
        <taxon>Ascomycota</taxon>
        <taxon>Pezizomycotina</taxon>
        <taxon>Leotiomycetes</taxon>
        <taxon>Helotiales</taxon>
        <taxon>Hyaloscyphaceae</taxon>
        <taxon>Hyaloscypha</taxon>
        <taxon>Hyaloscypha bicolor</taxon>
    </lineage>
</organism>
<dbReference type="RefSeq" id="XP_024737317.1">
    <property type="nucleotide sequence ID" value="XM_024872452.1"/>
</dbReference>
<proteinExistence type="predicted"/>
<sequence length="129" mass="14351">MNIRPVHPASRIGLPHSKAKNLQLGTENESLKTQIMSLKSRAGTLGETMTSPILQTIGQPIQKGLALFSKLPPEISRMVWTFAHPPARVITIFENTDGVEGEEIVYSTSKILTLLQVCQEPRQIANNWY</sequence>
<dbReference type="OrthoDB" id="3557569at2759"/>
<accession>A0A2J6TBQ1</accession>
<evidence type="ECO:0000313" key="3">
    <source>
        <dbReference type="Proteomes" id="UP000235371"/>
    </source>
</evidence>
<dbReference type="Pfam" id="PF20150">
    <property type="entry name" value="2EXR"/>
    <property type="match status" value="1"/>
</dbReference>